<dbReference type="SUPFAM" id="SSF101874">
    <property type="entry name" value="YceI-like"/>
    <property type="match status" value="1"/>
</dbReference>
<dbReference type="Pfam" id="PF04264">
    <property type="entry name" value="YceI"/>
    <property type="match status" value="1"/>
</dbReference>
<dbReference type="Gene3D" id="2.40.128.110">
    <property type="entry name" value="Lipid/polyisoprenoid-binding, YceI-like"/>
    <property type="match status" value="1"/>
</dbReference>
<gene>
    <name evidence="3" type="primary">yceI_2</name>
    <name evidence="3" type="ORF">ERS450000_01984</name>
</gene>
<dbReference type="AlphaFoldDB" id="A0A0H5NL95"/>
<evidence type="ECO:0000259" key="2">
    <source>
        <dbReference type="SMART" id="SM00867"/>
    </source>
</evidence>
<dbReference type="InterPro" id="IPR036761">
    <property type="entry name" value="TTHA0802/YceI-like_sf"/>
</dbReference>
<name>A0A0H5NL95_NOCFR</name>
<sequence>MVAGPAGATVVAMTTSTNDTLLKTGSWALDTAHSAVGFTIRHLGIAKVRGRFTRFETEFVVDETGAATVGATIHLDSFDTGNPDRDAHVRAADFLDVANRPTLTFRADSPVRVAETFTVAGVATLGERSTPVELEVEWGGVQEFPGTGNRHAGFSATGVIDRTALGVGPTAPGLLANSVRIELDIQLIEPA</sequence>
<reference evidence="4" key="1">
    <citation type="submission" date="2015-03" db="EMBL/GenBank/DDBJ databases">
        <authorList>
            <consortium name="Pathogen Informatics"/>
        </authorList>
    </citation>
    <scope>NUCLEOTIDE SEQUENCE [LARGE SCALE GENOMIC DNA]</scope>
    <source>
        <strain evidence="4">NCTC11134</strain>
    </source>
</reference>
<accession>A0A0H5NL95</accession>
<evidence type="ECO:0000313" key="4">
    <source>
        <dbReference type="Proteomes" id="UP000057820"/>
    </source>
</evidence>
<comment type="similarity">
    <text evidence="1">Belongs to the UPF0312 family.</text>
</comment>
<dbReference type="PANTHER" id="PTHR34406">
    <property type="entry name" value="PROTEIN YCEI"/>
    <property type="match status" value="1"/>
</dbReference>
<dbReference type="SMART" id="SM00867">
    <property type="entry name" value="YceI"/>
    <property type="match status" value="1"/>
</dbReference>
<protein>
    <submittedName>
        <fullName evidence="3">Uncharacterized conserved protein</fullName>
    </submittedName>
</protein>
<evidence type="ECO:0000313" key="3">
    <source>
        <dbReference type="EMBL" id="CRY76700.1"/>
    </source>
</evidence>
<dbReference type="PANTHER" id="PTHR34406:SF1">
    <property type="entry name" value="PROTEIN YCEI"/>
    <property type="match status" value="1"/>
</dbReference>
<dbReference type="EMBL" id="LN868938">
    <property type="protein sequence ID" value="CRY76700.1"/>
    <property type="molecule type" value="Genomic_DNA"/>
</dbReference>
<dbReference type="KEGG" id="nfr:ERS450000_01984"/>
<dbReference type="InterPro" id="IPR007372">
    <property type="entry name" value="Lipid/polyisoprenoid-bd_YceI"/>
</dbReference>
<evidence type="ECO:0000256" key="1">
    <source>
        <dbReference type="ARBA" id="ARBA00008812"/>
    </source>
</evidence>
<proteinExistence type="inferred from homology"/>
<feature type="domain" description="Lipid/polyisoprenoid-binding YceI-like" evidence="2">
    <location>
        <begin position="26"/>
        <end position="188"/>
    </location>
</feature>
<dbReference type="Proteomes" id="UP000057820">
    <property type="component" value="Chromosome 1"/>
</dbReference>
<organism evidence="3 4">
    <name type="scientific">Nocardia farcinica</name>
    <dbReference type="NCBI Taxonomy" id="37329"/>
    <lineage>
        <taxon>Bacteria</taxon>
        <taxon>Bacillati</taxon>
        <taxon>Actinomycetota</taxon>
        <taxon>Actinomycetes</taxon>
        <taxon>Mycobacteriales</taxon>
        <taxon>Nocardiaceae</taxon>
        <taxon>Nocardia</taxon>
    </lineage>
</organism>